<dbReference type="AlphaFoldDB" id="A0A1Q2MH50"/>
<dbReference type="Pfam" id="PF13385">
    <property type="entry name" value="Laminin_G_3"/>
    <property type="match status" value="1"/>
</dbReference>
<feature type="region of interest" description="Disordered" evidence="2">
    <location>
        <begin position="237"/>
        <end position="256"/>
    </location>
</feature>
<dbReference type="Proteomes" id="UP000188181">
    <property type="component" value="Chromosome"/>
</dbReference>
<dbReference type="InterPro" id="IPR013320">
    <property type="entry name" value="ConA-like_dom_sf"/>
</dbReference>
<proteinExistence type="predicted"/>
<dbReference type="InterPro" id="IPR013517">
    <property type="entry name" value="FG-GAP"/>
</dbReference>
<keyword evidence="1" id="KW-0732">Signal</keyword>
<dbReference type="SUPFAM" id="SSF49899">
    <property type="entry name" value="Concanavalin A-like lectins/glucanases"/>
    <property type="match status" value="1"/>
</dbReference>
<dbReference type="RefSeq" id="WP_186804694.1">
    <property type="nucleotide sequence ID" value="NZ_CP019646.1"/>
</dbReference>
<dbReference type="PANTHER" id="PTHR44103">
    <property type="entry name" value="PROPROTEIN CONVERTASE P"/>
    <property type="match status" value="1"/>
</dbReference>
<dbReference type="EMBL" id="CP019646">
    <property type="protein sequence ID" value="AQQ71858.1"/>
    <property type="molecule type" value="Genomic_DNA"/>
</dbReference>
<dbReference type="InterPro" id="IPR028994">
    <property type="entry name" value="Integrin_alpha_N"/>
</dbReference>
<evidence type="ECO:0000313" key="3">
    <source>
        <dbReference type="EMBL" id="AQQ71858.1"/>
    </source>
</evidence>
<keyword evidence="4" id="KW-1185">Reference proteome</keyword>
<dbReference type="KEGG" id="pbas:SMSP2_02237"/>
<organism evidence="3 4">
    <name type="scientific">Limihaloglobus sulfuriphilus</name>
    <dbReference type="NCBI Taxonomy" id="1851148"/>
    <lineage>
        <taxon>Bacteria</taxon>
        <taxon>Pseudomonadati</taxon>
        <taxon>Planctomycetota</taxon>
        <taxon>Phycisphaerae</taxon>
        <taxon>Sedimentisphaerales</taxon>
        <taxon>Sedimentisphaeraceae</taxon>
        <taxon>Limihaloglobus</taxon>
    </lineage>
</organism>
<accession>A0A1Q2MH50</accession>
<dbReference type="STRING" id="1851148.SMSP2_02237"/>
<sequence length="1023" mass="116273">MKIFQKSLIYLYVLLSLWAINASGEVLFYNSFEDDGFRADYAGGSAAAVFHDSLSPVTGKSGRGLWCRPNEYIRYETDENISFNLATVCMWVKPNYNPGKNREQFGPEVQCLFSIRIRTGDMIELRLRNDKTPPGLWLMTGSKEGGRSNINVPIEDWKADQWHRVCMSWDREKSMLALKADNSEWAVIEDASIPQLPEAMAYDMYLGTNSNQTALMRMEHFDGVIDEVVITDTWLDDDPSQPPAQKSRALPENFNTTPRHIGKNRYRVNIHVEPVNDKWDRLPVKAEIEFTQEWMDLTPAQKRKALNSFRLLRYDPQSGEPVVYDKSQSGENRFFIPFQIDDSLFYSPSAVLRFTHQGSREAGYSFYYDTAKGYRQPYPLEIPMVGNGDRLRIGRKDTTGMLCSGISGVFDVFDIDGDGNLDLWMNSGTLKTRACTELQVGHYYFENISDELNKKDTFAPGRLIIRDNTPYGYISGVVIPQFCDVDHDGKMDIMVLGRSSQEWWKWHYEEGNVVIDEIVPFRFTAEPIKTEAKTFWYDWDKDGLGDVIASQLGSLGKDEVTPSIYVYPNVGTAGEPLIDTANPVEIDIPKVDLQWQYIPTDWDCDGDTDFISAGFIHELYFYENTGTDANPQFPHAERIKTYDRREINIPQALINIVVVDWDGDGDKDLLYGCEDGVVGFMENIAGQGKKPQLRQPVYLNQTRPVVDGGSISVPHAVDWDCDGDKDLIIAASNTLQYYENLGTDTKPFWSHPRDMRAGGSKIQLRAGDEGSIQGIEELCWQYNNAETADWDGDGLKDLIVSGIRGEHVLFRNIGSKTAPRLQRGTLMEVDWKDEPLYPEWSTVIPQADELITVWRTRPEAIDYNGDGLTDYVTLDHTGELALYLRSKTPDGKLVLNEPQNIFTFETPYSQALVWNRAPNARAGMSGRTIVNLADWDGDGDYDLILDNVNARYYENVTDNERPLFKDRGDLVKERLANHNAGPSIVDWDNDGRPDLLIGTETGRVFYFNRAYIEGDEAIVRILE</sequence>
<dbReference type="Gene3D" id="2.130.10.130">
    <property type="entry name" value="Integrin alpha, N-terminal"/>
    <property type="match status" value="2"/>
</dbReference>
<dbReference type="Pfam" id="PF13517">
    <property type="entry name" value="FG-GAP_3"/>
    <property type="match status" value="1"/>
</dbReference>
<protein>
    <recommendedName>
        <fullName evidence="5">FG-GAP repeat</fullName>
    </recommendedName>
</protein>
<name>A0A1Q2MH50_9BACT</name>
<evidence type="ECO:0008006" key="5">
    <source>
        <dbReference type="Google" id="ProtNLM"/>
    </source>
</evidence>
<dbReference type="SUPFAM" id="SSF69318">
    <property type="entry name" value="Integrin alpha N-terminal domain"/>
    <property type="match status" value="3"/>
</dbReference>
<evidence type="ECO:0000256" key="1">
    <source>
        <dbReference type="ARBA" id="ARBA00022729"/>
    </source>
</evidence>
<evidence type="ECO:0000313" key="4">
    <source>
        <dbReference type="Proteomes" id="UP000188181"/>
    </source>
</evidence>
<gene>
    <name evidence="3" type="ORF">SMSP2_02237</name>
</gene>
<reference evidence="4" key="1">
    <citation type="submission" date="2017-02" db="EMBL/GenBank/DDBJ databases">
        <title>Comparative genomics and description of representatives of a novel lineage of planctomycetes thriving in anoxic sediments.</title>
        <authorList>
            <person name="Spring S."/>
            <person name="Bunk B."/>
            <person name="Sproer C."/>
        </authorList>
    </citation>
    <scope>NUCLEOTIDE SEQUENCE [LARGE SCALE GENOMIC DNA]</scope>
    <source>
        <strain evidence="4">SM-Chi-D1</strain>
    </source>
</reference>
<dbReference type="PANTHER" id="PTHR44103:SF1">
    <property type="entry name" value="PROPROTEIN CONVERTASE P"/>
    <property type="match status" value="1"/>
</dbReference>
<dbReference type="Gene3D" id="2.60.120.200">
    <property type="match status" value="1"/>
</dbReference>
<evidence type="ECO:0000256" key="2">
    <source>
        <dbReference type="SAM" id="MobiDB-lite"/>
    </source>
</evidence>